<dbReference type="EMBL" id="CAJVPQ010000830">
    <property type="protein sequence ID" value="CAG8513200.1"/>
    <property type="molecule type" value="Genomic_DNA"/>
</dbReference>
<proteinExistence type="predicted"/>
<comment type="caution">
    <text evidence="1">The sequence shown here is derived from an EMBL/GenBank/DDBJ whole genome shotgun (WGS) entry which is preliminary data.</text>
</comment>
<dbReference type="Proteomes" id="UP000789570">
    <property type="component" value="Unassembled WGS sequence"/>
</dbReference>
<sequence length="517" mass="57138">MPVGTSSLSIKALPLEVIHKERNTTFSQMLSPSSILPATSLFKLHISTNSNTKLKYEINVQQSNNLMQRSGLFYDLSTQYNHYASQTSLEDHLANSNGFTNSPSLEDLAQEANGLPMLCIELPNIPIGIIEDLLQWLFNNTEIKADDILASTLASNIQSTSDFFSLLNFITLLDLFEPYCSVIDEILVWYYFGLNEKERSNEILKNESFVEGVIPARFVKRLAESVNEFEEKLILSSFFRGNVPTEETFSERFVADPRVVNKGRESEFEEIFLNDDNVTKAHKRASKLSPLDLAEPPTPLGSAYFCINPNIPFSPTFQRLLSHTPKITKFTFSTSPSSDIFEDVPLTAGLSVPPNTPNSSVHPFVPPTNAPNPSFRSVVLTNTPNSSVHIVAPPNTPNSPFNNIAPPNSPATPSFFTPIVPPNTPNALISPTTTTSCSAIKINGLLSPTLISISPSSTPITAPPNTPTFPFIFQSNNNYNYNNVNCGNKNFSRNSREKNVTINSVLANSLNNLYKSY</sequence>
<reference evidence="1" key="1">
    <citation type="submission" date="2021-06" db="EMBL/GenBank/DDBJ databases">
        <authorList>
            <person name="Kallberg Y."/>
            <person name="Tangrot J."/>
            <person name="Rosling A."/>
        </authorList>
    </citation>
    <scope>NUCLEOTIDE SEQUENCE</scope>
    <source>
        <strain evidence="1">UK204</strain>
    </source>
</reference>
<accession>A0A9N9A0V9</accession>
<dbReference type="OrthoDB" id="2415992at2759"/>
<gene>
    <name evidence="1" type="ORF">FCALED_LOCUS4305</name>
</gene>
<evidence type="ECO:0000313" key="1">
    <source>
        <dbReference type="EMBL" id="CAG8513200.1"/>
    </source>
</evidence>
<organism evidence="1 2">
    <name type="scientific">Funneliformis caledonium</name>
    <dbReference type="NCBI Taxonomy" id="1117310"/>
    <lineage>
        <taxon>Eukaryota</taxon>
        <taxon>Fungi</taxon>
        <taxon>Fungi incertae sedis</taxon>
        <taxon>Mucoromycota</taxon>
        <taxon>Glomeromycotina</taxon>
        <taxon>Glomeromycetes</taxon>
        <taxon>Glomerales</taxon>
        <taxon>Glomeraceae</taxon>
        <taxon>Funneliformis</taxon>
    </lineage>
</organism>
<dbReference type="AlphaFoldDB" id="A0A9N9A0V9"/>
<evidence type="ECO:0000313" key="2">
    <source>
        <dbReference type="Proteomes" id="UP000789570"/>
    </source>
</evidence>
<protein>
    <submittedName>
        <fullName evidence="1">6266_t:CDS:1</fullName>
    </submittedName>
</protein>
<keyword evidence="2" id="KW-1185">Reference proteome</keyword>
<name>A0A9N9A0V9_9GLOM</name>